<keyword evidence="1" id="KW-0175">Coiled coil</keyword>
<evidence type="ECO:0000313" key="3">
    <source>
        <dbReference type="Proteomes" id="UP000199228"/>
    </source>
</evidence>
<protein>
    <submittedName>
        <fullName evidence="2">Uncharacterized protein</fullName>
    </submittedName>
</protein>
<organism evidence="2 3">
    <name type="scientific">Eubacterium oxidoreducens</name>
    <dbReference type="NCBI Taxonomy" id="1732"/>
    <lineage>
        <taxon>Bacteria</taxon>
        <taxon>Bacillati</taxon>
        <taxon>Bacillota</taxon>
        <taxon>Clostridia</taxon>
        <taxon>Eubacteriales</taxon>
        <taxon>Eubacteriaceae</taxon>
        <taxon>Eubacterium</taxon>
    </lineage>
</organism>
<proteinExistence type="predicted"/>
<dbReference type="EMBL" id="FMXR01000009">
    <property type="protein sequence ID" value="SDB18700.1"/>
    <property type="molecule type" value="Genomic_DNA"/>
</dbReference>
<name>A0A1G6BDI7_EUBOX</name>
<gene>
    <name evidence="2" type="ORF">SAMN02910417_01419</name>
</gene>
<feature type="coiled-coil region" evidence="1">
    <location>
        <begin position="176"/>
        <end position="229"/>
    </location>
</feature>
<evidence type="ECO:0000313" key="2">
    <source>
        <dbReference type="EMBL" id="SDB18700.1"/>
    </source>
</evidence>
<keyword evidence="3" id="KW-1185">Reference proteome</keyword>
<dbReference type="Proteomes" id="UP000199228">
    <property type="component" value="Unassembled WGS sequence"/>
</dbReference>
<dbReference type="AlphaFoldDB" id="A0A1G6BDI7"/>
<sequence>MDENKKNKKEKDLLNAGVAGAAYEKVQRYGSAAKQHYVAYSGEDNELGKKLVKGLKQISEEKVNPDYEYQNIHQQAGFSAEVKDVARKNAEKIIKGDSTRKIRTDDLGNVNDPLYDTVTIDAEGNVIDGTGAQMKFLGASQTDPTGEGNAARALKKLQSKKFQKYLDADAKIDVPSDQYDKIIQEANDKIDGLSKQLENQKQAGNSEQVKKLQERIDKLEKIKKNLRKSNVSSDEAVFARLHPKLSTAMDVAKISHRAGIQTAKTSAILGGSVSIVKNIVAVCKGEEEAEEAVKNVAKDTATTAAVGYGTGFTGAAIKGAMQNSKSQYVRALSKTNVAGTIVTVTVSAAKTMTRYFKGEIDGVECLETLGEQGTGMIASSMFAVIGQTVIPIPVVGGLIGGMVGYALSSATYGVLVGSLKEAKLAREERIAIEQACEEHIKMIREYRAQMNDIINEYLSETTEIFNESFSGIKDALAIGDIDLLIESSNAITVAFGGNKPFETMDEFNDKMLSGETFKL</sequence>
<dbReference type="OrthoDB" id="3239452at2"/>
<evidence type="ECO:0000256" key="1">
    <source>
        <dbReference type="SAM" id="Coils"/>
    </source>
</evidence>
<dbReference type="STRING" id="1732.SAMN02910417_01419"/>
<accession>A0A1G6BDI7</accession>
<dbReference type="RefSeq" id="WP_090173653.1">
    <property type="nucleotide sequence ID" value="NZ_FMXR01000009.1"/>
</dbReference>
<reference evidence="2 3" key="1">
    <citation type="submission" date="2016-10" db="EMBL/GenBank/DDBJ databases">
        <authorList>
            <person name="de Groot N.N."/>
        </authorList>
    </citation>
    <scope>NUCLEOTIDE SEQUENCE [LARGE SCALE GENOMIC DNA]</scope>
    <source>
        <strain evidence="2 3">DSM 3217</strain>
    </source>
</reference>